<keyword evidence="5 11" id="KW-0067">ATP-binding</keyword>
<evidence type="ECO:0000256" key="8">
    <source>
        <dbReference type="SAM" id="Phobius"/>
    </source>
</evidence>
<feature type="domain" description="ABC transmembrane type-1" evidence="10">
    <location>
        <begin position="72"/>
        <end position="350"/>
    </location>
</feature>
<dbReference type="Pfam" id="PF00005">
    <property type="entry name" value="ABC_tran"/>
    <property type="match status" value="2"/>
</dbReference>
<evidence type="ECO:0000256" key="6">
    <source>
        <dbReference type="ARBA" id="ARBA00022989"/>
    </source>
</evidence>
<dbReference type="InterPro" id="IPR050173">
    <property type="entry name" value="ABC_transporter_C-like"/>
</dbReference>
<dbReference type="InterPro" id="IPR003439">
    <property type="entry name" value="ABC_transporter-like_ATP-bd"/>
</dbReference>
<keyword evidence="7 8" id="KW-0472">Membrane</keyword>
<evidence type="ECO:0000259" key="9">
    <source>
        <dbReference type="PROSITE" id="PS50893"/>
    </source>
</evidence>
<accession>A0A9Q0L781</accession>
<feature type="transmembrane region" description="Helical" evidence="8">
    <location>
        <begin position="791"/>
        <end position="809"/>
    </location>
</feature>
<dbReference type="GO" id="GO:0005524">
    <property type="term" value="F:ATP binding"/>
    <property type="evidence" value="ECO:0007669"/>
    <property type="project" value="UniProtKB-KW"/>
</dbReference>
<comment type="caution">
    <text evidence="11">The sequence shown here is derived from an EMBL/GenBank/DDBJ whole genome shotgun (WGS) entry which is preliminary data.</text>
</comment>
<name>A0A9Q0L781_ANAIG</name>
<dbReference type="SUPFAM" id="SSF52540">
    <property type="entry name" value="P-loop containing nucleoside triphosphate hydrolases"/>
    <property type="match status" value="2"/>
</dbReference>
<feature type="transmembrane region" description="Helical" evidence="8">
    <location>
        <begin position="327"/>
        <end position="345"/>
    </location>
</feature>
<dbReference type="SUPFAM" id="SSF90123">
    <property type="entry name" value="ABC transporter transmembrane region"/>
    <property type="match status" value="2"/>
</dbReference>
<comment type="subcellular location">
    <subcellularLocation>
        <location evidence="1">Membrane</location>
        <topology evidence="1">Multi-pass membrane protein</topology>
    </subcellularLocation>
</comment>
<dbReference type="PANTHER" id="PTHR24223">
    <property type="entry name" value="ATP-BINDING CASSETTE SUB-FAMILY C"/>
    <property type="match status" value="1"/>
</dbReference>
<keyword evidence="4" id="KW-0547">Nucleotide-binding</keyword>
<evidence type="ECO:0000259" key="10">
    <source>
        <dbReference type="PROSITE" id="PS50929"/>
    </source>
</evidence>
<sequence>MGFFSSFTFSGISSLISLAKSKRLNFEDISTQFQNESVSELEKESKKLLKKNRFLRHSVSKSINQQFRGALIGSGIIKFIHDVLLFMFPLLIAATIEHVSDRTKDKNWGYFFVFGFLLVAFFEGLTEEFYFSLAIKTGIKIRTSLISVIFNKLLIIQQAGANVSGKLLKLISFDCERVVSYPQDIHNLWTQPLIVIAAVLLIANQIGAFSLIGAGILLLFIPINSAMSHAKETQTIMIDNISSRRSNLIFSIFDSIKFIKINSWEEPFNRKVNELRNMELKPIEKSQRIKAWSWTLFMFSLILAVTITFICYVYADNTLTPKKAFVSLVLYYILRNALVSFPQLWPKYKLIKQSFARIEQYIKSEKDQTIYENEMIADFPENINEAMEENDYHKPIRDIAPIALVNQWINVETRQNYSSKYGNRIENEDEFSDSDFKENQTDIDLIDSFSDDETDQKSEVEKLYKQAKLQVLNGYFGFANNQILKQISIQLMSEEIIGIAGTNPTEKTALLLGLLGQVKMVSGKIYLDGKISYIPAHPWFQKTTVKNNIIGSFKYHQQHYQKILTVCGLNNFIHNLSMKDETIMDPNLNLNEEMKQRISFARALYHNSDIYLIDDFSEKLTEHIRNDLVDRCIFGFLKNKSRILISNNPQILSRTNEIYVIEKGEIVANGTFQKICNDNNELLLNVIKSDKKRFENDLYRSVFITENEGNELDKLQIDLFRTKKENEDEDESLLAPRKPEMKTTSYVKLSGGYGYYSLLFFLYLVTSAGVVFSYFWLSFWTDGEWDKKRKFYTSLFAVINAAIIVVYALKSCLMAHASVIASKTIHSKLFLNLIQVPLSFFNNMGRSMIQKAFGSHLHMMDSNIISSMNFTFNYLTQLIAILITICIVFPWFIIPLVVVIFFYWRIDRSYTAVSKQLRALEVSSKNVIHSEFENTLEGIATINCFENKHHLVHQNHKTIDSNYRVLLSENEAHRWLGFRVHIIFTVIITCVAIIAVTTRGDVDTGYVALAIAASFIVSNYLGSFIRMKVELQAKTKVISSISNLQFIHKEPGLDRLENRLPFGWIKNGEIQFQDVKLGYSSDSKTVLKNVNFHIFAGEKIGICGPSGSGKSVLLSSFFRLFEPKQGTILIDDHDIQKLPPQNLRSEMVYIPERPIYIGGTIRENFTPYPLNDPRRIPDQIIWENLDKLGLKDIISDIPQQLDADISELQKLSMETQHLFSFARALTYKNKQIVLVDDLLKNVLNKKDFEIRLQQILHSYFKHSTILIVTNSPTILLRTDRTMIMSSKKIHEFDSPEKLLLNSGSLFFSFLNKLNPSIIQVYQEYGFDKLTELDIHQIMEDDFAKEIFELSLEK</sequence>
<dbReference type="Gene3D" id="1.20.1560.10">
    <property type="entry name" value="ABC transporter type 1, transmembrane domain"/>
    <property type="match status" value="2"/>
</dbReference>
<dbReference type="InterPro" id="IPR044726">
    <property type="entry name" value="ABCC_6TM_D2"/>
</dbReference>
<keyword evidence="3 8" id="KW-0812">Transmembrane</keyword>
<organism evidence="11 12">
    <name type="scientific">Anaeramoeba ignava</name>
    <name type="common">Anaerobic marine amoeba</name>
    <dbReference type="NCBI Taxonomy" id="1746090"/>
    <lineage>
        <taxon>Eukaryota</taxon>
        <taxon>Metamonada</taxon>
        <taxon>Anaeramoebidae</taxon>
        <taxon>Anaeramoeba</taxon>
    </lineage>
</organism>
<dbReference type="GO" id="GO:0140359">
    <property type="term" value="F:ABC-type transporter activity"/>
    <property type="evidence" value="ECO:0007669"/>
    <property type="project" value="InterPro"/>
</dbReference>
<keyword evidence="6 8" id="KW-1133">Transmembrane helix</keyword>
<proteinExistence type="predicted"/>
<gene>
    <name evidence="11" type="ORF">M0811_13036</name>
</gene>
<evidence type="ECO:0000313" key="11">
    <source>
        <dbReference type="EMBL" id="KAJ5067366.1"/>
    </source>
</evidence>
<evidence type="ECO:0000256" key="7">
    <source>
        <dbReference type="ARBA" id="ARBA00023136"/>
    </source>
</evidence>
<feature type="transmembrane region" description="Helical" evidence="8">
    <location>
        <begin position="76"/>
        <end position="96"/>
    </location>
</feature>
<dbReference type="PROSITE" id="PS50893">
    <property type="entry name" value="ABC_TRANSPORTER_2"/>
    <property type="match status" value="2"/>
</dbReference>
<protein>
    <submittedName>
        <fullName evidence="11">Atp-binding cassette sub-family c</fullName>
    </submittedName>
</protein>
<dbReference type="InterPro" id="IPR044746">
    <property type="entry name" value="ABCC_6TM_D1"/>
</dbReference>
<dbReference type="InterPro" id="IPR027417">
    <property type="entry name" value="P-loop_NTPase"/>
</dbReference>
<reference evidence="11" key="1">
    <citation type="submission" date="2022-10" db="EMBL/GenBank/DDBJ databases">
        <title>Novel sulphate-reducing endosymbionts in the free-living metamonad Anaeramoeba.</title>
        <authorList>
            <person name="Jerlstrom-Hultqvist J."/>
            <person name="Cepicka I."/>
            <person name="Gallot-Lavallee L."/>
            <person name="Salas-Leiva D."/>
            <person name="Curtis B.A."/>
            <person name="Zahonova K."/>
            <person name="Pipaliya S."/>
            <person name="Dacks J."/>
            <person name="Roger A.J."/>
        </authorList>
    </citation>
    <scope>NUCLEOTIDE SEQUENCE</scope>
    <source>
        <strain evidence="11">BMAN</strain>
    </source>
</reference>
<keyword evidence="12" id="KW-1185">Reference proteome</keyword>
<feature type="transmembrane region" description="Helical" evidence="8">
    <location>
        <begin position="291"/>
        <end position="315"/>
    </location>
</feature>
<dbReference type="OrthoDB" id="6500128at2759"/>
<feature type="domain" description="ABC transmembrane type-1" evidence="10">
    <location>
        <begin position="758"/>
        <end position="1033"/>
    </location>
</feature>
<feature type="domain" description="ABC transporter" evidence="9">
    <location>
        <begin position="469"/>
        <end position="688"/>
    </location>
</feature>
<feature type="transmembrane region" description="Helical" evidence="8">
    <location>
        <begin position="1004"/>
        <end position="1025"/>
    </location>
</feature>
<dbReference type="InterPro" id="IPR036640">
    <property type="entry name" value="ABC1_TM_sf"/>
</dbReference>
<evidence type="ECO:0000256" key="1">
    <source>
        <dbReference type="ARBA" id="ARBA00004141"/>
    </source>
</evidence>
<evidence type="ECO:0000256" key="5">
    <source>
        <dbReference type="ARBA" id="ARBA00022840"/>
    </source>
</evidence>
<evidence type="ECO:0000313" key="12">
    <source>
        <dbReference type="Proteomes" id="UP001149090"/>
    </source>
</evidence>
<feature type="domain" description="ABC transporter" evidence="9">
    <location>
        <begin position="1070"/>
        <end position="1311"/>
    </location>
</feature>
<feature type="transmembrane region" description="Helical" evidence="8">
    <location>
        <begin position="878"/>
        <end position="904"/>
    </location>
</feature>
<dbReference type="Proteomes" id="UP001149090">
    <property type="component" value="Unassembled WGS sequence"/>
</dbReference>
<dbReference type="PROSITE" id="PS50929">
    <property type="entry name" value="ABC_TM1F"/>
    <property type="match status" value="2"/>
</dbReference>
<feature type="transmembrane region" description="Helical" evidence="8">
    <location>
        <begin position="193"/>
        <end position="221"/>
    </location>
</feature>
<feature type="transmembrane region" description="Helical" evidence="8">
    <location>
        <begin position="755"/>
        <end position="779"/>
    </location>
</feature>
<feature type="transmembrane region" description="Helical" evidence="8">
    <location>
        <begin position="976"/>
        <end position="998"/>
    </location>
</feature>
<dbReference type="InterPro" id="IPR011527">
    <property type="entry name" value="ABC1_TM_dom"/>
</dbReference>
<dbReference type="GO" id="GO:0016887">
    <property type="term" value="F:ATP hydrolysis activity"/>
    <property type="evidence" value="ECO:0007669"/>
    <property type="project" value="InterPro"/>
</dbReference>
<dbReference type="Pfam" id="PF00664">
    <property type="entry name" value="ABC_membrane"/>
    <property type="match status" value="2"/>
</dbReference>
<evidence type="ECO:0000256" key="4">
    <source>
        <dbReference type="ARBA" id="ARBA00022741"/>
    </source>
</evidence>
<dbReference type="SMART" id="SM00382">
    <property type="entry name" value="AAA"/>
    <property type="match status" value="2"/>
</dbReference>
<dbReference type="EMBL" id="JAPDFW010000129">
    <property type="protein sequence ID" value="KAJ5067366.1"/>
    <property type="molecule type" value="Genomic_DNA"/>
</dbReference>
<keyword evidence="2" id="KW-0813">Transport</keyword>
<dbReference type="CDD" id="cd18580">
    <property type="entry name" value="ABC_6TM_ABCC_D2"/>
    <property type="match status" value="1"/>
</dbReference>
<evidence type="ECO:0000256" key="2">
    <source>
        <dbReference type="ARBA" id="ARBA00022448"/>
    </source>
</evidence>
<dbReference type="CDD" id="cd18579">
    <property type="entry name" value="ABC_6TM_ABCC_D1"/>
    <property type="match status" value="1"/>
</dbReference>
<dbReference type="InterPro" id="IPR003593">
    <property type="entry name" value="AAA+_ATPase"/>
</dbReference>
<dbReference type="Gene3D" id="3.40.50.300">
    <property type="entry name" value="P-loop containing nucleotide triphosphate hydrolases"/>
    <property type="match status" value="2"/>
</dbReference>
<feature type="transmembrane region" description="Helical" evidence="8">
    <location>
        <begin position="108"/>
        <end position="126"/>
    </location>
</feature>
<dbReference type="GO" id="GO:0016020">
    <property type="term" value="C:membrane"/>
    <property type="evidence" value="ECO:0007669"/>
    <property type="project" value="UniProtKB-SubCell"/>
</dbReference>
<evidence type="ECO:0000256" key="3">
    <source>
        <dbReference type="ARBA" id="ARBA00022692"/>
    </source>
</evidence>